<comment type="caution">
    <text evidence="2">The sequence shown here is derived from an EMBL/GenBank/DDBJ whole genome shotgun (WGS) entry which is preliminary data.</text>
</comment>
<protein>
    <recommendedName>
        <fullName evidence="4">DUF4025 domain-containing protein</fullName>
    </recommendedName>
</protein>
<proteinExistence type="predicted"/>
<dbReference type="Pfam" id="PF13213">
    <property type="entry name" value="DUF4021"/>
    <property type="match status" value="1"/>
</dbReference>
<accession>A0ABT9YJ23</accession>
<evidence type="ECO:0000313" key="2">
    <source>
        <dbReference type="EMBL" id="MDQ0207598.1"/>
    </source>
</evidence>
<feature type="region of interest" description="Disordered" evidence="1">
    <location>
        <begin position="1"/>
        <end position="52"/>
    </location>
</feature>
<organism evidence="2 3">
    <name type="scientific">Alkalicoccobacillus murimartini</name>
    <dbReference type="NCBI Taxonomy" id="171685"/>
    <lineage>
        <taxon>Bacteria</taxon>
        <taxon>Bacillati</taxon>
        <taxon>Bacillota</taxon>
        <taxon>Bacilli</taxon>
        <taxon>Bacillales</taxon>
        <taxon>Bacillaceae</taxon>
        <taxon>Alkalicoccobacillus</taxon>
    </lineage>
</organism>
<dbReference type="InterPro" id="IPR025094">
    <property type="entry name" value="DUF4021"/>
</dbReference>
<keyword evidence="3" id="KW-1185">Reference proteome</keyword>
<feature type="compositionally biased region" description="Basic and acidic residues" evidence="1">
    <location>
        <begin position="1"/>
        <end position="23"/>
    </location>
</feature>
<reference evidence="2 3" key="1">
    <citation type="submission" date="2023-07" db="EMBL/GenBank/DDBJ databases">
        <title>Genomic Encyclopedia of Type Strains, Phase IV (KMG-IV): sequencing the most valuable type-strain genomes for metagenomic binning, comparative biology and taxonomic classification.</title>
        <authorList>
            <person name="Goeker M."/>
        </authorList>
    </citation>
    <scope>NUCLEOTIDE SEQUENCE [LARGE SCALE GENOMIC DNA]</scope>
    <source>
        <strain evidence="2 3">DSM 19154</strain>
    </source>
</reference>
<evidence type="ECO:0008006" key="4">
    <source>
        <dbReference type="Google" id="ProtNLM"/>
    </source>
</evidence>
<gene>
    <name evidence="2" type="ORF">J2S05_002399</name>
</gene>
<sequence>MKEYKKERNEEQEKYDQRSDRTDSIGLDQDEQEMNGDYGMPETEYEDKQHKK</sequence>
<evidence type="ECO:0000313" key="3">
    <source>
        <dbReference type="Proteomes" id="UP001225034"/>
    </source>
</evidence>
<name>A0ABT9YJ23_9BACI</name>
<evidence type="ECO:0000256" key="1">
    <source>
        <dbReference type="SAM" id="MobiDB-lite"/>
    </source>
</evidence>
<dbReference type="EMBL" id="JAUSUA010000003">
    <property type="protein sequence ID" value="MDQ0207598.1"/>
    <property type="molecule type" value="Genomic_DNA"/>
</dbReference>
<dbReference type="RefSeq" id="WP_306983024.1">
    <property type="nucleotide sequence ID" value="NZ_JAUSUA010000003.1"/>
</dbReference>
<dbReference type="Proteomes" id="UP001225034">
    <property type="component" value="Unassembled WGS sequence"/>
</dbReference>